<reference evidence="1 2" key="1">
    <citation type="submission" date="2016-07" db="EMBL/GenBank/DDBJ databases">
        <title>Pervasive Adenine N6-methylation of Active Genes in Fungi.</title>
        <authorList>
            <consortium name="DOE Joint Genome Institute"/>
            <person name="Mondo S.J."/>
            <person name="Dannebaum R.O."/>
            <person name="Kuo R.C."/>
            <person name="Labutti K."/>
            <person name="Haridas S."/>
            <person name="Kuo A."/>
            <person name="Salamov A."/>
            <person name="Ahrendt S.R."/>
            <person name="Lipzen A."/>
            <person name="Sullivan W."/>
            <person name="Andreopoulos W.B."/>
            <person name="Clum A."/>
            <person name="Lindquist E."/>
            <person name="Daum C."/>
            <person name="Ramamoorthy G.K."/>
            <person name="Gryganskyi A."/>
            <person name="Culley D."/>
            <person name="Magnuson J.K."/>
            <person name="James T.Y."/>
            <person name="O'Malley M.A."/>
            <person name="Stajich J.E."/>
            <person name="Spatafora J.W."/>
            <person name="Visel A."/>
            <person name="Grigoriev I.V."/>
        </authorList>
    </citation>
    <scope>NUCLEOTIDE SEQUENCE [LARGE SCALE GENOMIC DNA]</scope>
    <source>
        <strain evidence="1 2">JEL800</strain>
    </source>
</reference>
<evidence type="ECO:0000313" key="2">
    <source>
        <dbReference type="Proteomes" id="UP000193642"/>
    </source>
</evidence>
<organism evidence="1 2">
    <name type="scientific">Rhizoclosmatium globosum</name>
    <dbReference type="NCBI Taxonomy" id="329046"/>
    <lineage>
        <taxon>Eukaryota</taxon>
        <taxon>Fungi</taxon>
        <taxon>Fungi incertae sedis</taxon>
        <taxon>Chytridiomycota</taxon>
        <taxon>Chytridiomycota incertae sedis</taxon>
        <taxon>Chytridiomycetes</taxon>
        <taxon>Chytridiales</taxon>
        <taxon>Chytriomycetaceae</taxon>
        <taxon>Rhizoclosmatium</taxon>
    </lineage>
</organism>
<dbReference type="AlphaFoldDB" id="A0A1Y2AXN7"/>
<sequence>MNQDARRFYRQRFHERLYSLLPFSQQAHPNYIHWSCCRNSIYYSSQRSRRVYVFGTQPSLFSGCLACYFNFNRRANSSSSTNQIKSINFYDYLNVHICIYNFFLYTNSRPFQTLNYLIYRIFP</sequence>
<dbReference type="EMBL" id="MCGO01000103">
    <property type="protein sequence ID" value="ORY27256.1"/>
    <property type="molecule type" value="Genomic_DNA"/>
</dbReference>
<dbReference type="Proteomes" id="UP000193642">
    <property type="component" value="Unassembled WGS sequence"/>
</dbReference>
<accession>A0A1Y2AXN7</accession>
<protein>
    <submittedName>
        <fullName evidence="1">Uncharacterized protein</fullName>
    </submittedName>
</protein>
<gene>
    <name evidence="1" type="ORF">BCR33DRAFT_24813</name>
</gene>
<name>A0A1Y2AXN7_9FUNG</name>
<proteinExistence type="predicted"/>
<keyword evidence="2" id="KW-1185">Reference proteome</keyword>
<evidence type="ECO:0000313" key="1">
    <source>
        <dbReference type="EMBL" id="ORY27256.1"/>
    </source>
</evidence>
<comment type="caution">
    <text evidence="1">The sequence shown here is derived from an EMBL/GenBank/DDBJ whole genome shotgun (WGS) entry which is preliminary data.</text>
</comment>